<sequence>MMKEIKDKLNAYITKYMSLWDFYGVIQVINKGKVLFQNAYGYANLEFELRNNMNSCFSIASMSKQFTAFGIMILYDKKMLDIDNPANLYLPSNIQIDELITIHHLLSHTSGLYNYYNFEDDFFAGYNRMDYSQKDFFEKYVNRQPQLTPGITYNYNNSNYNLLAWIIENVSGEKYADFIRNNIFLPLGMVNSDIDDGCKIIKNRSSNYLMDFDSYIKIPYYNEKFSIGAGAIVSNCEDLFKWYTCLRDRKIISGETYDRFFTENKNNYCYGLEHHYVCNNSSYSHGGDHLGISTYMQNFFDEDICIIILSNNESINQYKLGNAISDILHDIEVPTPVKFDEASINKSFLKEYCGTYLKDKIKIEFINEKLYFTRFCGNLHIEIYPVGEGEFARRYFDQINPYRIIRNDNNQLVFLGTLRSTENKKVMKKIGYVGDKMLVFCVDFNRVIGSAEYLEFQYKHEIPIVTFITGSTDTWLFR</sequence>
<feature type="domain" description="Beta-lactamase-related" evidence="1">
    <location>
        <begin position="25"/>
        <end position="319"/>
    </location>
</feature>
<dbReference type="SUPFAM" id="SSF56601">
    <property type="entry name" value="beta-lactamase/transpeptidase-like"/>
    <property type="match status" value="1"/>
</dbReference>
<name>A0A162N909_9CLOT</name>
<comment type="caution">
    <text evidence="2">The sequence shown here is derived from an EMBL/GenBank/DDBJ whole genome shotgun (WGS) entry which is preliminary data.</text>
</comment>
<dbReference type="InterPro" id="IPR012338">
    <property type="entry name" value="Beta-lactam/transpept-like"/>
</dbReference>
<dbReference type="Proteomes" id="UP000077407">
    <property type="component" value="Unassembled WGS sequence"/>
</dbReference>
<evidence type="ECO:0000313" key="2">
    <source>
        <dbReference type="EMBL" id="OAA90399.1"/>
    </source>
</evidence>
<accession>A0A162N909</accession>
<dbReference type="PATRIC" id="fig|1538.10.peg.205"/>
<gene>
    <name evidence="2" type="primary">pbpE_1</name>
    <name evidence="2" type="ORF">WY13_01303</name>
</gene>
<dbReference type="AlphaFoldDB" id="A0A162N909"/>
<evidence type="ECO:0000313" key="3">
    <source>
        <dbReference type="Proteomes" id="UP000077407"/>
    </source>
</evidence>
<dbReference type="PANTHER" id="PTHR46825">
    <property type="entry name" value="D-ALANYL-D-ALANINE-CARBOXYPEPTIDASE/ENDOPEPTIDASE AMPH"/>
    <property type="match status" value="1"/>
</dbReference>
<evidence type="ECO:0000259" key="1">
    <source>
        <dbReference type="Pfam" id="PF00144"/>
    </source>
</evidence>
<dbReference type="RefSeq" id="WP_204377949.1">
    <property type="nucleotide sequence ID" value="NZ_LITT01000011.1"/>
</dbReference>
<dbReference type="Pfam" id="PF00144">
    <property type="entry name" value="Beta-lactamase"/>
    <property type="match status" value="1"/>
</dbReference>
<protein>
    <submittedName>
        <fullName evidence="2">Penicillin-binding protein 4</fullName>
    </submittedName>
</protein>
<proteinExistence type="predicted"/>
<dbReference type="Gene3D" id="3.40.710.10">
    <property type="entry name" value="DD-peptidase/beta-lactamase superfamily"/>
    <property type="match status" value="1"/>
</dbReference>
<dbReference type="InterPro" id="IPR001466">
    <property type="entry name" value="Beta-lactam-related"/>
</dbReference>
<dbReference type="EMBL" id="LITT01000011">
    <property type="protein sequence ID" value="OAA90399.1"/>
    <property type="molecule type" value="Genomic_DNA"/>
</dbReference>
<organism evidence="2 3">
    <name type="scientific">Clostridium ljungdahlii</name>
    <dbReference type="NCBI Taxonomy" id="1538"/>
    <lineage>
        <taxon>Bacteria</taxon>
        <taxon>Bacillati</taxon>
        <taxon>Bacillota</taxon>
        <taxon>Clostridia</taxon>
        <taxon>Eubacteriales</taxon>
        <taxon>Clostridiaceae</taxon>
        <taxon>Clostridium</taxon>
    </lineage>
</organism>
<reference evidence="2 3" key="1">
    <citation type="journal article" date="2015" name="Biotechnol. Bioeng.">
        <title>Genome sequence and phenotypic characterization of Caulobacter segnis.</title>
        <authorList>
            <person name="Patel S."/>
            <person name="Fletcher B."/>
            <person name="Scott D.C."/>
            <person name="Ely B."/>
        </authorList>
    </citation>
    <scope>NUCLEOTIDE SEQUENCE [LARGE SCALE GENOMIC DNA]</scope>
    <source>
        <strain evidence="2 3">ERI-2</strain>
    </source>
</reference>
<dbReference type="InterPro" id="IPR050491">
    <property type="entry name" value="AmpC-like"/>
</dbReference>
<dbReference type="PANTHER" id="PTHR46825:SF9">
    <property type="entry name" value="BETA-LACTAMASE-RELATED DOMAIN-CONTAINING PROTEIN"/>
    <property type="match status" value="1"/>
</dbReference>